<evidence type="ECO:0000313" key="2">
    <source>
        <dbReference type="EMBL" id="KAJ3043366.1"/>
    </source>
</evidence>
<protein>
    <submittedName>
        <fullName evidence="2">Uncharacterized protein</fullName>
    </submittedName>
</protein>
<comment type="caution">
    <text evidence="2">The sequence shown here is derived from an EMBL/GenBank/DDBJ whole genome shotgun (WGS) entry which is preliminary data.</text>
</comment>
<reference evidence="2" key="1">
    <citation type="submission" date="2020-05" db="EMBL/GenBank/DDBJ databases">
        <title>Phylogenomic resolution of chytrid fungi.</title>
        <authorList>
            <person name="Stajich J.E."/>
            <person name="Amses K."/>
            <person name="Simmons R."/>
            <person name="Seto K."/>
            <person name="Myers J."/>
            <person name="Bonds A."/>
            <person name="Quandt C.A."/>
            <person name="Barry K."/>
            <person name="Liu P."/>
            <person name="Grigoriev I."/>
            <person name="Longcore J.E."/>
            <person name="James T.Y."/>
        </authorList>
    </citation>
    <scope>NUCLEOTIDE SEQUENCE</scope>
    <source>
        <strain evidence="2">JEL0318</strain>
    </source>
</reference>
<organism evidence="2 3">
    <name type="scientific">Rhizophlyctis rosea</name>
    <dbReference type="NCBI Taxonomy" id="64517"/>
    <lineage>
        <taxon>Eukaryota</taxon>
        <taxon>Fungi</taxon>
        <taxon>Fungi incertae sedis</taxon>
        <taxon>Chytridiomycota</taxon>
        <taxon>Chytridiomycota incertae sedis</taxon>
        <taxon>Chytridiomycetes</taxon>
        <taxon>Rhizophlyctidales</taxon>
        <taxon>Rhizophlyctidaceae</taxon>
        <taxon>Rhizophlyctis</taxon>
    </lineage>
</organism>
<dbReference type="Proteomes" id="UP001212841">
    <property type="component" value="Unassembled WGS sequence"/>
</dbReference>
<name>A0AAD5WYR7_9FUNG</name>
<dbReference type="EMBL" id="JADGJD010001361">
    <property type="protein sequence ID" value="KAJ3043366.1"/>
    <property type="molecule type" value="Genomic_DNA"/>
</dbReference>
<proteinExistence type="predicted"/>
<evidence type="ECO:0000256" key="1">
    <source>
        <dbReference type="SAM" id="MobiDB-lite"/>
    </source>
</evidence>
<feature type="region of interest" description="Disordered" evidence="1">
    <location>
        <begin position="41"/>
        <end position="60"/>
    </location>
</feature>
<evidence type="ECO:0000313" key="3">
    <source>
        <dbReference type="Proteomes" id="UP001212841"/>
    </source>
</evidence>
<dbReference type="AlphaFoldDB" id="A0AAD5WYR7"/>
<accession>A0AAD5WYR7</accession>
<sequence length="338" mass="38103">MLPGQSSHDFHIQCQCVLQFIRGNVYCSKCQTYYDVSSPTDPTGASSLSNSPPTELSTLPSHKITRQTLTKNQARKILEVLERHNLDATNKPITMQHLYAGHIITFSSILSHLQIDSEMIKDKSSAAINAMHDSIVVSRENGTTTTFHKFISDKFDTSAGRHFTSHWYQSLRPTFTSHACTTLDHISSTTYYCRECTAYINWPDFPNPSTAPEKVLFKLPQTVLPAEAWTTPTPADALKSAWTLQSSKFNSEWAWNWCVTCFFYPYDMDVNTLLGVEGISKEVVLWHVLRDAVKVMVSESPRGQAVERSLMRYLGLKELEWEKRVGGGKVLDSVAVRG</sequence>
<gene>
    <name evidence="2" type="ORF">HK097_001767</name>
</gene>
<keyword evidence="3" id="KW-1185">Reference proteome</keyword>